<comment type="caution">
    <text evidence="5">The sequence shown here is derived from an EMBL/GenBank/DDBJ whole genome shotgun (WGS) entry which is preliminary data.</text>
</comment>
<evidence type="ECO:0000256" key="2">
    <source>
        <dbReference type="ARBA" id="ARBA00023125"/>
    </source>
</evidence>
<evidence type="ECO:0000259" key="4">
    <source>
        <dbReference type="PROSITE" id="PS01124"/>
    </source>
</evidence>
<protein>
    <submittedName>
        <fullName evidence="5">AraC family transcriptional regulator</fullName>
    </submittedName>
</protein>
<dbReference type="Gene3D" id="1.10.10.60">
    <property type="entry name" value="Homeodomain-like"/>
    <property type="match status" value="2"/>
</dbReference>
<feature type="domain" description="HTH araC/xylS-type" evidence="4">
    <location>
        <begin position="357"/>
        <end position="455"/>
    </location>
</feature>
<sequence length="459" mass="52455">MRIVFSFCSVFYIFVLYFLDRRVYFIYTVFNRQQLLSCCSPPAGAAVIPHLIFTSLRKVVIMSHSLNDFLKMLYLDSNIPSYLYRFPEQRFTHTEPEQSALTFPPAKYLPRLTDRSGHTGHISYLSTEYGSYFGCVSADADPDIRLIFGPVSLTPYSDSELHQMYIDYVVPQESRREFSDFFQRVPQFSLSSFLIKLAFINYCLNGEIRPVRELLPQQTFHAARTADTLYEKRADSIHNHSHEIESVIHEIIRTGRPEALAQLEFNESFANVGIIGPTALRQLKNTIIVSTTVATRAAIDGGLDTDAAYQLSDSFIQTAESLSDPDALYELMGRVAYTFAERVKEAQMPVSSDGMIQNAIRFIQQNVCEHITVEDVAEHVGFSRSYFSTYFKKELGFSVNAFITRCKMEEAKQLLKYTDKSVSVISSYLCFSSQSHFQTAFKKQYGVTPLKYRKDPDCI</sequence>
<dbReference type="InterPro" id="IPR018060">
    <property type="entry name" value="HTH_AraC"/>
</dbReference>
<keyword evidence="1" id="KW-0805">Transcription regulation</keyword>
<dbReference type="PROSITE" id="PS01124">
    <property type="entry name" value="HTH_ARAC_FAMILY_2"/>
    <property type="match status" value="1"/>
</dbReference>
<keyword evidence="6" id="KW-1185">Reference proteome</keyword>
<dbReference type="Proteomes" id="UP000322025">
    <property type="component" value="Unassembled WGS sequence"/>
</dbReference>
<gene>
    <name evidence="5" type="ORF">FNY66_01855</name>
</gene>
<proteinExistence type="predicted"/>
<dbReference type="GO" id="GO:0003700">
    <property type="term" value="F:DNA-binding transcription factor activity"/>
    <property type="evidence" value="ECO:0007669"/>
    <property type="project" value="InterPro"/>
</dbReference>
<dbReference type="EMBL" id="VMSO01000002">
    <property type="protein sequence ID" value="KAA8502406.1"/>
    <property type="molecule type" value="Genomic_DNA"/>
</dbReference>
<reference evidence="5" key="1">
    <citation type="submission" date="2019-07" db="EMBL/GenBank/DDBJ databases">
        <authorList>
            <person name="Wongkuna S."/>
            <person name="Scaria J."/>
        </authorList>
    </citation>
    <scope>NUCLEOTIDE SEQUENCE [LARGE SCALE GENOMIC DNA]</scope>
    <source>
        <strain evidence="5">SW178</strain>
    </source>
</reference>
<dbReference type="PANTHER" id="PTHR43280:SF2">
    <property type="entry name" value="HTH-TYPE TRANSCRIPTIONAL REGULATOR EXSA"/>
    <property type="match status" value="1"/>
</dbReference>
<accession>A0A5M9I331</accession>
<dbReference type="AlphaFoldDB" id="A0A5M9I331"/>
<evidence type="ECO:0000256" key="3">
    <source>
        <dbReference type="ARBA" id="ARBA00023163"/>
    </source>
</evidence>
<dbReference type="SUPFAM" id="SSF46689">
    <property type="entry name" value="Homeodomain-like"/>
    <property type="match status" value="2"/>
</dbReference>
<name>A0A5M9I331_9FIRM</name>
<dbReference type="Pfam" id="PF12833">
    <property type="entry name" value="HTH_18"/>
    <property type="match status" value="1"/>
</dbReference>
<dbReference type="OrthoDB" id="184994at2"/>
<organism evidence="5 6">
    <name type="scientific">Mediterraneibacter catenae</name>
    <dbReference type="NCBI Taxonomy" id="2594882"/>
    <lineage>
        <taxon>Bacteria</taxon>
        <taxon>Bacillati</taxon>
        <taxon>Bacillota</taxon>
        <taxon>Clostridia</taxon>
        <taxon>Lachnospirales</taxon>
        <taxon>Lachnospiraceae</taxon>
        <taxon>Mediterraneibacter</taxon>
    </lineage>
</organism>
<dbReference type="InterPro" id="IPR009057">
    <property type="entry name" value="Homeodomain-like_sf"/>
</dbReference>
<dbReference type="PANTHER" id="PTHR43280">
    <property type="entry name" value="ARAC-FAMILY TRANSCRIPTIONAL REGULATOR"/>
    <property type="match status" value="1"/>
</dbReference>
<keyword evidence="3" id="KW-0804">Transcription</keyword>
<evidence type="ECO:0000313" key="6">
    <source>
        <dbReference type="Proteomes" id="UP000322025"/>
    </source>
</evidence>
<evidence type="ECO:0000256" key="1">
    <source>
        <dbReference type="ARBA" id="ARBA00023015"/>
    </source>
</evidence>
<evidence type="ECO:0000313" key="5">
    <source>
        <dbReference type="EMBL" id="KAA8502406.1"/>
    </source>
</evidence>
<dbReference type="GO" id="GO:0043565">
    <property type="term" value="F:sequence-specific DNA binding"/>
    <property type="evidence" value="ECO:0007669"/>
    <property type="project" value="InterPro"/>
</dbReference>
<keyword evidence="2" id="KW-0238">DNA-binding</keyword>
<dbReference type="SMART" id="SM00342">
    <property type="entry name" value="HTH_ARAC"/>
    <property type="match status" value="1"/>
</dbReference>